<dbReference type="Proteomes" id="UP000177907">
    <property type="component" value="Unassembled WGS sequence"/>
</dbReference>
<accession>A0A1F6NWE9</accession>
<dbReference type="STRING" id="1798704.A3J93_00400"/>
<dbReference type="AlphaFoldDB" id="A0A1F6NWE9"/>
<name>A0A1F6NWE9_9BACT</name>
<dbReference type="EMBL" id="MFQZ01000005">
    <property type="protein sequence ID" value="OGH88188.1"/>
    <property type="molecule type" value="Genomic_DNA"/>
</dbReference>
<evidence type="ECO:0000313" key="1">
    <source>
        <dbReference type="EMBL" id="OGH88188.1"/>
    </source>
</evidence>
<protein>
    <submittedName>
        <fullName evidence="1">Uncharacterized protein</fullName>
    </submittedName>
</protein>
<reference evidence="1 2" key="1">
    <citation type="journal article" date="2016" name="Nat. Commun.">
        <title>Thousands of microbial genomes shed light on interconnected biogeochemical processes in an aquifer system.</title>
        <authorList>
            <person name="Anantharaman K."/>
            <person name="Brown C.T."/>
            <person name="Hug L.A."/>
            <person name="Sharon I."/>
            <person name="Castelle C.J."/>
            <person name="Probst A.J."/>
            <person name="Thomas B.C."/>
            <person name="Singh A."/>
            <person name="Wilkins M.J."/>
            <person name="Karaoz U."/>
            <person name="Brodie E.L."/>
            <person name="Williams K.H."/>
            <person name="Hubbard S.S."/>
            <person name="Banfield J.F."/>
        </authorList>
    </citation>
    <scope>NUCLEOTIDE SEQUENCE [LARGE SCALE GENOMIC DNA]</scope>
</reference>
<proteinExistence type="predicted"/>
<organism evidence="1 2">
    <name type="scientific">Candidatus Magasanikbacteria bacterium RIFOXYC2_FULL_42_28</name>
    <dbReference type="NCBI Taxonomy" id="1798704"/>
    <lineage>
        <taxon>Bacteria</taxon>
        <taxon>Candidatus Magasanikiibacteriota</taxon>
    </lineage>
</organism>
<sequence length="141" mass="15884">MTDQEPREISEQELANFRMEIQAMKDFAAGKNKNITHIDPDQLSSKEYLMWQKMKSVVRQLRVMVDTADLSNSAALIVHMNTLVTAVSTVNGMKDGVGSFYAWVNNAITTPLALESFNLKEDSDKQEALDMVRDLESKLSI</sequence>
<evidence type="ECO:0000313" key="2">
    <source>
        <dbReference type="Proteomes" id="UP000177907"/>
    </source>
</evidence>
<comment type="caution">
    <text evidence="1">The sequence shown here is derived from an EMBL/GenBank/DDBJ whole genome shotgun (WGS) entry which is preliminary data.</text>
</comment>
<gene>
    <name evidence="1" type="ORF">A3J93_00400</name>
</gene>